<keyword evidence="1" id="KW-0175">Coiled coil</keyword>
<protein>
    <submittedName>
        <fullName evidence="3">Uncharacterized protein</fullName>
    </submittedName>
</protein>
<feature type="coiled-coil region" evidence="1">
    <location>
        <begin position="53"/>
        <end position="80"/>
    </location>
</feature>
<reference evidence="3" key="1">
    <citation type="submission" date="2021-01" db="EMBL/GenBank/DDBJ databases">
        <authorList>
            <person name="Corre E."/>
            <person name="Pelletier E."/>
            <person name="Niang G."/>
            <person name="Scheremetjew M."/>
            <person name="Finn R."/>
            <person name="Kale V."/>
            <person name="Holt S."/>
            <person name="Cochrane G."/>
            <person name="Meng A."/>
            <person name="Brown T."/>
            <person name="Cohen L."/>
        </authorList>
    </citation>
    <scope>NUCLEOTIDE SEQUENCE</scope>
    <source>
        <strain evidence="3">CCMP1320</strain>
    </source>
</reference>
<sequence length="289" mass="29996">MTQSHLLEALQQTSQRLAADLVDKTNQIDLLNSKLRTFNEDHAEEVQASRFQVMEQDKVIKALQAEVQQLRSRLSPLRRDFACQPPPAPAPLHFACQAVPTTAEAALQAQPDPGCNVASQTEPTDTSGAAVGVGMGDGAALGELNEGGRGLAVVNSQGTQTEVAAAGAQGGEGPGMSMGAKWRSAADAAQAAGGLGAPKGSSSDAHKVEASDAHPSSDTLAFDLQVLTKKYERAINQKVEAEEASLQAQLDVAQLIKLCEFYKSKAEAAVQASAAAAAAAAETNTAFAY</sequence>
<dbReference type="AlphaFoldDB" id="A0A7S3VNA5"/>
<proteinExistence type="predicted"/>
<dbReference type="EMBL" id="HBIP01016561">
    <property type="protein sequence ID" value="CAE0494617.1"/>
    <property type="molecule type" value="Transcribed_RNA"/>
</dbReference>
<evidence type="ECO:0000256" key="1">
    <source>
        <dbReference type="SAM" id="Coils"/>
    </source>
</evidence>
<gene>
    <name evidence="3" type="ORF">DTER00134_LOCUS9690</name>
</gene>
<name>A0A7S3VNA5_DUNTE</name>
<feature type="compositionally biased region" description="Low complexity" evidence="2">
    <location>
        <begin position="177"/>
        <end position="192"/>
    </location>
</feature>
<feature type="region of interest" description="Disordered" evidence="2">
    <location>
        <begin position="163"/>
        <end position="216"/>
    </location>
</feature>
<accession>A0A7S3VNA5</accession>
<evidence type="ECO:0000313" key="3">
    <source>
        <dbReference type="EMBL" id="CAE0494617.1"/>
    </source>
</evidence>
<organism evidence="3">
    <name type="scientific">Dunaliella tertiolecta</name>
    <name type="common">Green alga</name>
    <dbReference type="NCBI Taxonomy" id="3047"/>
    <lineage>
        <taxon>Eukaryota</taxon>
        <taxon>Viridiplantae</taxon>
        <taxon>Chlorophyta</taxon>
        <taxon>core chlorophytes</taxon>
        <taxon>Chlorophyceae</taxon>
        <taxon>CS clade</taxon>
        <taxon>Chlamydomonadales</taxon>
        <taxon>Dunaliellaceae</taxon>
        <taxon>Dunaliella</taxon>
    </lineage>
</organism>
<evidence type="ECO:0000256" key="2">
    <source>
        <dbReference type="SAM" id="MobiDB-lite"/>
    </source>
</evidence>